<evidence type="ECO:0000313" key="2">
    <source>
        <dbReference type="EMBL" id="KKK64557.1"/>
    </source>
</evidence>
<accession>A0A0F8X615</accession>
<evidence type="ECO:0000256" key="1">
    <source>
        <dbReference type="ARBA" id="ARBA00006484"/>
    </source>
</evidence>
<dbReference type="EMBL" id="LAZR01060972">
    <property type="protein sequence ID" value="KKK64557.1"/>
    <property type="molecule type" value="Genomic_DNA"/>
</dbReference>
<dbReference type="InterPro" id="IPR002347">
    <property type="entry name" value="SDR_fam"/>
</dbReference>
<dbReference type="InterPro" id="IPR036291">
    <property type="entry name" value="NAD(P)-bd_dom_sf"/>
</dbReference>
<dbReference type="PRINTS" id="PR00081">
    <property type="entry name" value="GDHRDH"/>
</dbReference>
<dbReference type="SUPFAM" id="SSF51735">
    <property type="entry name" value="NAD(P)-binding Rossmann-fold domains"/>
    <property type="match status" value="1"/>
</dbReference>
<organism evidence="2">
    <name type="scientific">marine sediment metagenome</name>
    <dbReference type="NCBI Taxonomy" id="412755"/>
    <lineage>
        <taxon>unclassified sequences</taxon>
        <taxon>metagenomes</taxon>
        <taxon>ecological metagenomes</taxon>
    </lineage>
</organism>
<gene>
    <name evidence="2" type="ORF">LCGC14_2983000</name>
</gene>
<name>A0A0F8X615_9ZZZZ</name>
<evidence type="ECO:0008006" key="3">
    <source>
        <dbReference type="Google" id="ProtNLM"/>
    </source>
</evidence>
<comment type="similarity">
    <text evidence="1">Belongs to the short-chain dehydrogenases/reductases (SDR) family.</text>
</comment>
<reference evidence="2" key="1">
    <citation type="journal article" date="2015" name="Nature">
        <title>Complex archaea that bridge the gap between prokaryotes and eukaryotes.</title>
        <authorList>
            <person name="Spang A."/>
            <person name="Saw J.H."/>
            <person name="Jorgensen S.L."/>
            <person name="Zaremba-Niedzwiedzka K."/>
            <person name="Martijn J."/>
            <person name="Lind A.E."/>
            <person name="van Eijk R."/>
            <person name="Schleper C."/>
            <person name="Guy L."/>
            <person name="Ettema T.J."/>
        </authorList>
    </citation>
    <scope>NUCLEOTIDE SEQUENCE</scope>
</reference>
<dbReference type="PANTHER" id="PTHR42879">
    <property type="entry name" value="3-OXOACYL-(ACYL-CARRIER-PROTEIN) REDUCTASE"/>
    <property type="match status" value="1"/>
</dbReference>
<protein>
    <recommendedName>
        <fullName evidence="3">SDR family NAD(P)-dependent oxidoreductase</fullName>
    </recommendedName>
</protein>
<dbReference type="PANTHER" id="PTHR42879:SF2">
    <property type="entry name" value="3-OXOACYL-[ACYL-CARRIER-PROTEIN] REDUCTASE FABG"/>
    <property type="match status" value="1"/>
</dbReference>
<proteinExistence type="inferred from homology"/>
<feature type="non-terminal residue" evidence="2">
    <location>
        <position position="126"/>
    </location>
</feature>
<sequence length="126" mass="13102">MNGAGHRVDGKVAIVTGASRGIGKAVALALAEAGADVTVIARTKDQVEQTAEDISKMGRKALAIPMDVSREDLVQSAVKRTVSELGRIDILSHNAAILIFKPVAVIPGARFPGLDTADDMEAQTLA</sequence>
<dbReference type="InterPro" id="IPR050259">
    <property type="entry name" value="SDR"/>
</dbReference>
<dbReference type="Gene3D" id="3.40.50.720">
    <property type="entry name" value="NAD(P)-binding Rossmann-like Domain"/>
    <property type="match status" value="1"/>
</dbReference>
<dbReference type="AlphaFoldDB" id="A0A0F8X615"/>
<comment type="caution">
    <text evidence="2">The sequence shown here is derived from an EMBL/GenBank/DDBJ whole genome shotgun (WGS) entry which is preliminary data.</text>
</comment>
<dbReference type="Pfam" id="PF00106">
    <property type="entry name" value="adh_short"/>
    <property type="match status" value="1"/>
</dbReference>